<proteinExistence type="predicted"/>
<accession>E4N2Y3</accession>
<dbReference type="EMBL" id="AP010968">
    <property type="protein sequence ID" value="BAJ32517.1"/>
    <property type="molecule type" value="Genomic_DNA"/>
</dbReference>
<dbReference type="KEGG" id="ksk:KSE_67590"/>
<dbReference type="AlphaFoldDB" id="E4N2Y3"/>
<name>E4N2Y3_KITSK</name>
<organism evidence="2 3">
    <name type="scientific">Kitasatospora setae (strain ATCC 33774 / DSM 43861 / JCM 3304 / KCC A-0304 / NBRC 14216 / KM-6054)</name>
    <name type="common">Streptomyces setae</name>
    <dbReference type="NCBI Taxonomy" id="452652"/>
    <lineage>
        <taxon>Bacteria</taxon>
        <taxon>Bacillati</taxon>
        <taxon>Actinomycetota</taxon>
        <taxon>Actinomycetes</taxon>
        <taxon>Kitasatosporales</taxon>
        <taxon>Streptomycetaceae</taxon>
        <taxon>Kitasatospora</taxon>
    </lineage>
</organism>
<feature type="region of interest" description="Disordered" evidence="1">
    <location>
        <begin position="154"/>
        <end position="188"/>
    </location>
</feature>
<protein>
    <submittedName>
        <fullName evidence="2">Uncharacterized protein</fullName>
    </submittedName>
</protein>
<dbReference type="STRING" id="452652.KSE_67590"/>
<evidence type="ECO:0000313" key="3">
    <source>
        <dbReference type="Proteomes" id="UP000007076"/>
    </source>
</evidence>
<feature type="compositionally biased region" description="Basic and acidic residues" evidence="1">
    <location>
        <begin position="167"/>
        <end position="180"/>
    </location>
</feature>
<dbReference type="PATRIC" id="fig|452652.3.peg.6781"/>
<evidence type="ECO:0000313" key="2">
    <source>
        <dbReference type="EMBL" id="BAJ32517.1"/>
    </source>
</evidence>
<dbReference type="HOGENOM" id="CLU_1098009_0_0_11"/>
<sequence>MARYFANPRAQEDVRLTVPSPDAGGPPLSLTPDDALAALYGPAPEPEPTAAIWRAAVLAAATDTGATGGHRLLLVWLMLPRLSPTAYRICRRLRADRADIEAEMALTLLAELRTADPAAPPPAEQLLKAARGNAWRLARTGLKETASAFLENLGDDSRLTPYEEPEPPARHNGTEVEISRPDGPAGLRTPLRFTFPADHLGREALRRLAGGSAAPENRHPRQAPRPASVITASARRTGRHW</sequence>
<evidence type="ECO:0000256" key="1">
    <source>
        <dbReference type="SAM" id="MobiDB-lite"/>
    </source>
</evidence>
<feature type="region of interest" description="Disordered" evidence="1">
    <location>
        <begin position="211"/>
        <end position="241"/>
    </location>
</feature>
<dbReference type="Proteomes" id="UP000007076">
    <property type="component" value="Chromosome"/>
</dbReference>
<reference evidence="2 3" key="1">
    <citation type="journal article" date="2010" name="DNA Res.">
        <title>Genome sequence of Kitasatospora setae NBRC 14216T: an evolutionary snapshot of the family Streptomycetaceae.</title>
        <authorList>
            <person name="Ichikawa N."/>
            <person name="Oguchi A."/>
            <person name="Ikeda H."/>
            <person name="Ishikawa J."/>
            <person name="Kitani S."/>
            <person name="Watanabe Y."/>
            <person name="Nakamura S."/>
            <person name="Katano Y."/>
            <person name="Kishi E."/>
            <person name="Sasagawa M."/>
            <person name="Ankai A."/>
            <person name="Fukui S."/>
            <person name="Hashimoto Y."/>
            <person name="Kamata S."/>
            <person name="Otoguro M."/>
            <person name="Tanikawa S."/>
            <person name="Nihira T."/>
            <person name="Horinouchi S."/>
            <person name="Ohnishi Y."/>
            <person name="Hayakawa M."/>
            <person name="Kuzuyama T."/>
            <person name="Arisawa A."/>
            <person name="Nomoto F."/>
            <person name="Miura H."/>
            <person name="Takahashi Y."/>
            <person name="Fujita N."/>
        </authorList>
    </citation>
    <scope>NUCLEOTIDE SEQUENCE [LARGE SCALE GENOMIC DNA]</scope>
    <source>
        <strain evidence="3">ATCC 33774 / DSM 43861 / JCM 3304 / KCC A-0304 / NBRC 14216 / KM-6054</strain>
    </source>
</reference>
<gene>
    <name evidence="2" type="ordered locus">KSE_67590</name>
</gene>
<dbReference type="eggNOG" id="ENOG5031E6Y">
    <property type="taxonomic scope" value="Bacteria"/>
</dbReference>
<keyword evidence="3" id="KW-1185">Reference proteome</keyword>